<dbReference type="AlphaFoldDB" id="A0A0E3LDG4"/>
<feature type="domain" description="Phosphatidylglycerol lysyltransferase C-terminal" evidence="1">
    <location>
        <begin position="23"/>
        <end position="292"/>
    </location>
</feature>
<organism evidence="2 3">
    <name type="scientific">Methanosarcina siciliae C2J</name>
    <dbReference type="NCBI Taxonomy" id="1434118"/>
    <lineage>
        <taxon>Archaea</taxon>
        <taxon>Methanobacteriati</taxon>
        <taxon>Methanobacteriota</taxon>
        <taxon>Stenosarchaea group</taxon>
        <taxon>Methanomicrobia</taxon>
        <taxon>Methanosarcinales</taxon>
        <taxon>Methanosarcinaceae</taxon>
        <taxon>Methanosarcina</taxon>
    </lineage>
</organism>
<proteinExistence type="predicted"/>
<gene>
    <name evidence="2" type="ORF">MSSAC_2636</name>
</gene>
<dbReference type="PATRIC" id="fig|1434118.4.peg.3422"/>
<dbReference type="PIRSF" id="PIRSF018688">
    <property type="entry name" value="UCP018688"/>
    <property type="match status" value="1"/>
</dbReference>
<dbReference type="GeneID" id="24872290"/>
<reference evidence="2 3" key="1">
    <citation type="submission" date="2014-07" db="EMBL/GenBank/DDBJ databases">
        <title>Methanogenic archaea and the global carbon cycle.</title>
        <authorList>
            <person name="Henriksen J.R."/>
            <person name="Luke J."/>
            <person name="Reinhart S."/>
            <person name="Benedict M.N."/>
            <person name="Youngblut N.D."/>
            <person name="Metcalf M.E."/>
            <person name="Whitaker R.J."/>
            <person name="Metcalf W.W."/>
        </authorList>
    </citation>
    <scope>NUCLEOTIDE SEQUENCE [LARGE SCALE GENOMIC DNA]</scope>
    <source>
        <strain evidence="2 3">C2J</strain>
    </source>
</reference>
<dbReference type="PANTHER" id="PTHR41373:SF1">
    <property type="entry name" value="PHOSPHATIDYLGLYCEROL LYSYLTRANSFERASE C-TERMINAL DOMAIN-CONTAINING PROTEIN"/>
    <property type="match status" value="1"/>
</dbReference>
<protein>
    <recommendedName>
        <fullName evidence="1">Phosphatidylglycerol lysyltransferase C-terminal domain-containing protein</fullName>
    </recommendedName>
</protein>
<dbReference type="InterPro" id="IPR016181">
    <property type="entry name" value="Acyl_CoA_acyltransferase"/>
</dbReference>
<dbReference type="Gene3D" id="3.40.630.30">
    <property type="match status" value="1"/>
</dbReference>
<dbReference type="Proteomes" id="UP000033123">
    <property type="component" value="Chromosome"/>
</dbReference>
<dbReference type="PANTHER" id="PTHR41373">
    <property type="entry name" value="DUF2156 DOMAIN-CONTAINING PROTEIN"/>
    <property type="match status" value="1"/>
</dbReference>
<sequence length="312" mass="35684">MLSLEDFKPVTLADRTFFERYYALYPQTHSSNTFTNMVCWNHFTPYRYAYVNGNVIISCTTEGVTRFHQPIGPRDPELMRELIRLALDVSDETPIELIDPGTAQWMQELDPGLVLVPDRDNFEYVYRASDLAELPGKKFQKIRSHLNRFRKNCLNTVEPVISENLEEVMKFLKKWSEWKGCRKNLVLASEIGAALYAVEHFNELPLQGLLIRVDSEIGAISLYECLNTDTAIIHFEKGLPDCEGIYKAINEETASVLAGEVEYINRESDLGVGGLREAKLRYHPHHMVEVYSLNRPNCASGARGPFRCAQED</sequence>
<accession>A0A0E3LDG4</accession>
<dbReference type="SUPFAM" id="SSF55729">
    <property type="entry name" value="Acyl-CoA N-acyltransferases (Nat)"/>
    <property type="match status" value="2"/>
</dbReference>
<dbReference type="RefSeq" id="WP_048183447.1">
    <property type="nucleotide sequence ID" value="NZ_CP009508.1"/>
</dbReference>
<evidence type="ECO:0000259" key="1">
    <source>
        <dbReference type="Pfam" id="PF09924"/>
    </source>
</evidence>
<name>A0A0E3LDG4_9EURY</name>
<evidence type="ECO:0000313" key="3">
    <source>
        <dbReference type="Proteomes" id="UP000033123"/>
    </source>
</evidence>
<dbReference type="KEGG" id="msj:MSSAC_2636"/>
<dbReference type="EMBL" id="CP009508">
    <property type="protein sequence ID" value="AKB37226.1"/>
    <property type="molecule type" value="Genomic_DNA"/>
</dbReference>
<dbReference type="InterPro" id="IPR024320">
    <property type="entry name" value="LPG_synthase_C"/>
</dbReference>
<dbReference type="STRING" id="1434118.MSSAC_2636"/>
<dbReference type="InterPro" id="IPR016732">
    <property type="entry name" value="UCP018688"/>
</dbReference>
<dbReference type="HOGENOM" id="CLU_058411_1_0_2"/>
<dbReference type="Pfam" id="PF09924">
    <property type="entry name" value="LPG_synthase_C"/>
    <property type="match status" value="1"/>
</dbReference>
<evidence type="ECO:0000313" key="2">
    <source>
        <dbReference type="EMBL" id="AKB37226.1"/>
    </source>
</evidence>